<dbReference type="OrthoDB" id="2824371at2"/>
<organism evidence="2 3">
    <name type="scientific">Enterococcus phoeniculicola ATCC BAA-412</name>
    <dbReference type="NCBI Taxonomy" id="1158610"/>
    <lineage>
        <taxon>Bacteria</taxon>
        <taxon>Bacillati</taxon>
        <taxon>Bacillota</taxon>
        <taxon>Bacilli</taxon>
        <taxon>Lactobacillales</taxon>
        <taxon>Enterococcaceae</taxon>
        <taxon>Enterococcus</taxon>
    </lineage>
</organism>
<reference evidence="2 3" key="1">
    <citation type="submission" date="2013-02" db="EMBL/GenBank/DDBJ databases">
        <title>The Genome Sequence of Enterococcus phoeniculicola BAA-412.</title>
        <authorList>
            <consortium name="The Broad Institute Genome Sequencing Platform"/>
            <consortium name="The Broad Institute Genome Sequencing Center for Infectious Disease"/>
            <person name="Earl A.M."/>
            <person name="Gilmore M.S."/>
            <person name="Lebreton F."/>
            <person name="Walker B."/>
            <person name="Young S.K."/>
            <person name="Zeng Q."/>
            <person name="Gargeya S."/>
            <person name="Fitzgerald M."/>
            <person name="Haas B."/>
            <person name="Abouelleil A."/>
            <person name="Alvarado L."/>
            <person name="Arachchi H.M."/>
            <person name="Berlin A.M."/>
            <person name="Chapman S.B."/>
            <person name="Dewar J."/>
            <person name="Goldberg J."/>
            <person name="Griggs A."/>
            <person name="Gujja S."/>
            <person name="Hansen M."/>
            <person name="Howarth C."/>
            <person name="Imamovic A."/>
            <person name="Larimer J."/>
            <person name="McCowan C."/>
            <person name="Murphy C."/>
            <person name="Neiman D."/>
            <person name="Pearson M."/>
            <person name="Priest M."/>
            <person name="Roberts A."/>
            <person name="Saif S."/>
            <person name="Shea T."/>
            <person name="Sisk P."/>
            <person name="Sykes S."/>
            <person name="Wortman J."/>
            <person name="Nusbaum C."/>
            <person name="Birren B."/>
        </authorList>
    </citation>
    <scope>NUCLEOTIDE SEQUENCE [LARGE SCALE GENOMIC DNA]</scope>
    <source>
        <strain evidence="2 3">ATCC BAA-412</strain>
    </source>
</reference>
<feature type="transmembrane region" description="Helical" evidence="1">
    <location>
        <begin position="216"/>
        <end position="238"/>
    </location>
</feature>
<dbReference type="eggNOG" id="COG4652">
    <property type="taxonomic scope" value="Bacteria"/>
</dbReference>
<name>R3W670_9ENTE</name>
<evidence type="ECO:0000313" key="3">
    <source>
        <dbReference type="Proteomes" id="UP000013785"/>
    </source>
</evidence>
<keyword evidence="3" id="KW-1185">Reference proteome</keyword>
<gene>
    <name evidence="2" type="ORF">UC3_02168</name>
</gene>
<dbReference type="RefSeq" id="WP_010768830.1">
    <property type="nucleotide sequence ID" value="NZ_ASWE01000002.1"/>
</dbReference>
<proteinExistence type="predicted"/>
<dbReference type="Proteomes" id="UP000013785">
    <property type="component" value="Unassembled WGS sequence"/>
</dbReference>
<feature type="transmembrane region" description="Helical" evidence="1">
    <location>
        <begin position="545"/>
        <end position="569"/>
    </location>
</feature>
<keyword evidence="1" id="KW-0472">Membrane</keyword>
<comment type="caution">
    <text evidence="2">The sequence shown here is derived from an EMBL/GenBank/DDBJ whole genome shotgun (WGS) entry which is preliminary data.</text>
</comment>
<sequence length="661" mass="76885">MKKLCYSASGLLFFICFLAVGELFIWNIATFDRSYYHVTFYHQSYDEKEMYNEIENEANNNNLEVFMVNRDIRSTFDEVVTIYSNKNVFNRVSNENEFTTGTFESLFLGKVTVENKKIINIPENSDITTFQLIGKKKNMIRFKKKLVNKYAGSFPKKSGETNQSTKNVLLYWTLALAFIFLLTIYKVALLKKEILLRMVQGESLQAIIYKSMVEDICSYTVLFLVTFFVSNYFTHAVFRIKYVLFYLVIFMLINTFIYFSLLRVDLKKDISNNHSTKKLLNVSYLYKIGSLFIFLLILSSAMPMVKDGFQFYSQRFFFKEHSKYKYVQINPTGIAKSIEDSLINGSTSLDSFNQIQEDEIALEKKFISNYSNAQSSMYSLVNIGYLDSNTIIYANKATTDYIEKRIPNIAPIKKEKMYLLIPNKLKSKFKIIKQNLGYILNQIPKESLQIQYYQKDIDILSVSTTEKITSECSLNPIMLVNTTSSIPKEFMNYSFLFRSSFHLIPTNEWNHFVNSNAGLLDKKNSYVMGIYQWYLQEWSVKKRTLLLGTIIILITALMEVSMMSFLVVLEQKVKAQELMLKELLGYNFLERYFFSLVLPIFCGGTALIIGYYTLPMFNTSLSLDSIIATLLFTFLEEILFIYLSKKHSKQSMMRVLKGGIL</sequence>
<dbReference type="STRING" id="154621.RV11_GL000594"/>
<accession>R3W670</accession>
<keyword evidence="1" id="KW-1133">Transmembrane helix</keyword>
<feature type="transmembrane region" description="Helical" evidence="1">
    <location>
        <begin position="589"/>
        <end position="614"/>
    </location>
</feature>
<feature type="transmembrane region" description="Helical" evidence="1">
    <location>
        <begin position="626"/>
        <end position="644"/>
    </location>
</feature>
<feature type="transmembrane region" description="Helical" evidence="1">
    <location>
        <begin position="244"/>
        <end position="264"/>
    </location>
</feature>
<dbReference type="PATRIC" id="fig|1158610.3.peg.2162"/>
<dbReference type="EMBL" id="AJAT01000016">
    <property type="protein sequence ID" value="EOL43191.1"/>
    <property type="molecule type" value="Genomic_DNA"/>
</dbReference>
<dbReference type="AlphaFoldDB" id="R3W670"/>
<feature type="transmembrane region" description="Helical" evidence="1">
    <location>
        <begin position="169"/>
        <end position="188"/>
    </location>
</feature>
<keyword evidence="1" id="KW-0812">Transmembrane</keyword>
<evidence type="ECO:0000313" key="2">
    <source>
        <dbReference type="EMBL" id="EOL43191.1"/>
    </source>
</evidence>
<feature type="transmembrane region" description="Helical" evidence="1">
    <location>
        <begin position="284"/>
        <end position="305"/>
    </location>
</feature>
<dbReference type="HOGENOM" id="CLU_415461_0_0_9"/>
<protein>
    <recommendedName>
        <fullName evidence="4">Bacteriocin-associated integral membrane protein</fullName>
    </recommendedName>
</protein>
<evidence type="ECO:0000256" key="1">
    <source>
        <dbReference type="SAM" id="Phobius"/>
    </source>
</evidence>
<evidence type="ECO:0008006" key="4">
    <source>
        <dbReference type="Google" id="ProtNLM"/>
    </source>
</evidence>